<name>A0A4P9WEP7_9FUNG</name>
<evidence type="ECO:0000256" key="1">
    <source>
        <dbReference type="SAM" id="MobiDB-lite"/>
    </source>
</evidence>
<sequence length="786" mass="86808">MAGYVGPIDGPNPPSFDETVQTIVGHNLWGPAAHSYLIADLHAQANQTHDDDAALSTYFTTKAVVSDLLDSLACDHPSAAPFRDVFSKDRKTVLYNAGWFSDLTRKSAAKTGPELQTLLADIVEGRVTDIEWGCHALLTAQIRELVHPYQSVDPSALSTSAPIGIDRNLHAQMENHRLSIDRLLTQLSWTTCPRLGRLPGPNPKTPTVFPSSVRRNFVGSRTSLGQSGPARPSIRRAGLSCLRKVDPANRKARTMQSCVCRGARGKDPTEPALWAQLRLAWKLGLPDPTLLGQPRLTPTVCPNFVGTSDCPTSVGLPTLLAPDPDPASLGPTKLGLAKLGPSIVTRASIDLSRDYALRKWQISQEELELAHLAMLRNFDRHGKELIYQPDTANGSSQGGRLAALRGKGIGCKYLDADDGWQHIVNFSQLDRLRGNKTFGGYISTDSVSLSIQLKRPVSEKSGDHKPTSFPTPAEMLDKTLITVDRGRSGNTAIEVSPLTFSEREAFGKGVAAACPLLFRSPLSSTLRPSTRTPARDPNPPDQAPPAPAVTPHPPALPKEEVPASQDEEEEDEDEAGDELYLPATEYFDNDLPPVPTARPHLGLDMFNDRKSDVRELSMHQEETGFQQAARQLNKLKREHGIDRVESRLPYQAFTHADALKRVRLLSKYAPAMDQFYEPTRHRQAAFRAYRKKQKALNNMVTRLLPKGVHLTKNTLIGPRYRYRDGHDRTRRYRRGAWKVHVCRGPGRLIDRGIKAARNMASIFFTLVYSGGDRLGSLFESKPRLNV</sequence>
<feature type="compositionally biased region" description="Pro residues" evidence="1">
    <location>
        <begin position="536"/>
        <end position="556"/>
    </location>
</feature>
<feature type="region of interest" description="Disordered" evidence="1">
    <location>
        <begin position="522"/>
        <end position="576"/>
    </location>
</feature>
<protein>
    <submittedName>
        <fullName evidence="2">Uncharacterized protein</fullName>
    </submittedName>
</protein>
<organism evidence="2 3">
    <name type="scientific">Blyttiomyces helicus</name>
    <dbReference type="NCBI Taxonomy" id="388810"/>
    <lineage>
        <taxon>Eukaryota</taxon>
        <taxon>Fungi</taxon>
        <taxon>Fungi incertae sedis</taxon>
        <taxon>Chytridiomycota</taxon>
        <taxon>Chytridiomycota incertae sedis</taxon>
        <taxon>Chytridiomycetes</taxon>
        <taxon>Chytridiomycetes incertae sedis</taxon>
        <taxon>Blyttiomyces</taxon>
    </lineage>
</organism>
<feature type="compositionally biased region" description="Basic and acidic residues" evidence="1">
    <location>
        <begin position="457"/>
        <end position="466"/>
    </location>
</feature>
<accession>A0A4P9WEP7</accession>
<evidence type="ECO:0000313" key="2">
    <source>
        <dbReference type="EMBL" id="RKO90265.1"/>
    </source>
</evidence>
<feature type="compositionally biased region" description="Polar residues" evidence="1">
    <location>
        <begin position="522"/>
        <end position="532"/>
    </location>
</feature>
<feature type="compositionally biased region" description="Acidic residues" evidence="1">
    <location>
        <begin position="565"/>
        <end position="576"/>
    </location>
</feature>
<dbReference type="AlphaFoldDB" id="A0A4P9WEP7"/>
<evidence type="ECO:0000313" key="3">
    <source>
        <dbReference type="Proteomes" id="UP000269721"/>
    </source>
</evidence>
<proteinExistence type="predicted"/>
<gene>
    <name evidence="2" type="ORF">BDK51DRAFT_49299</name>
</gene>
<feature type="region of interest" description="Disordered" evidence="1">
    <location>
        <begin position="457"/>
        <end position="476"/>
    </location>
</feature>
<keyword evidence="3" id="KW-1185">Reference proteome</keyword>
<dbReference type="EMBL" id="KZ995638">
    <property type="protein sequence ID" value="RKO90265.1"/>
    <property type="molecule type" value="Genomic_DNA"/>
</dbReference>
<reference evidence="3" key="1">
    <citation type="journal article" date="2018" name="Nat. Microbiol.">
        <title>Leveraging single-cell genomics to expand the fungal tree of life.</title>
        <authorList>
            <person name="Ahrendt S.R."/>
            <person name="Quandt C.A."/>
            <person name="Ciobanu D."/>
            <person name="Clum A."/>
            <person name="Salamov A."/>
            <person name="Andreopoulos B."/>
            <person name="Cheng J.F."/>
            <person name="Woyke T."/>
            <person name="Pelin A."/>
            <person name="Henrissat B."/>
            <person name="Reynolds N.K."/>
            <person name="Benny G.L."/>
            <person name="Smith M.E."/>
            <person name="James T.Y."/>
            <person name="Grigoriev I.V."/>
        </authorList>
    </citation>
    <scope>NUCLEOTIDE SEQUENCE [LARGE SCALE GENOMIC DNA]</scope>
</reference>
<dbReference type="Proteomes" id="UP000269721">
    <property type="component" value="Unassembled WGS sequence"/>
</dbReference>